<gene>
    <name evidence="3" type="ordered locus">Tmel_0613</name>
</gene>
<dbReference type="Pfam" id="PF00565">
    <property type="entry name" value="SNase"/>
    <property type="match status" value="1"/>
</dbReference>
<reference evidence="3 4" key="2">
    <citation type="journal article" date="2009" name="Proc. Natl. Acad. Sci. U.S.A.">
        <title>On the chimeric nature, thermophilic origin, and phylogenetic placement of the Thermotogales.</title>
        <authorList>
            <person name="Zhaxybayeva O."/>
            <person name="Swithers K.S."/>
            <person name="Lapierre P."/>
            <person name="Fournier G.P."/>
            <person name="Bickhart D.M."/>
            <person name="DeBoy R.T."/>
            <person name="Nelson K.E."/>
            <person name="Nesbo C.L."/>
            <person name="Doolittle W.F."/>
            <person name="Gogarten J.P."/>
            <person name="Noll K.M."/>
        </authorList>
    </citation>
    <scope>NUCLEOTIDE SEQUENCE [LARGE SCALE GENOMIC DNA]</scope>
    <source>
        <strain evidence="4">DSM 12029 / CIP 104789 / BI429</strain>
    </source>
</reference>
<feature type="chain" id="PRO_5002695720" description="TNase-like domain-containing protein" evidence="1">
    <location>
        <begin position="22"/>
        <end position="72"/>
    </location>
</feature>
<evidence type="ECO:0000256" key="1">
    <source>
        <dbReference type="SAM" id="SignalP"/>
    </source>
</evidence>
<keyword evidence="1" id="KW-0732">Signal</keyword>
<evidence type="ECO:0000313" key="3">
    <source>
        <dbReference type="EMBL" id="ABR30477.1"/>
    </source>
</evidence>
<dbReference type="STRING" id="391009.Tmel_0613"/>
<dbReference type="EMBL" id="CP000716">
    <property type="protein sequence ID" value="ABR30477.1"/>
    <property type="molecule type" value="Genomic_DNA"/>
</dbReference>
<organism evidence="3 4">
    <name type="scientific">Thermosipho melanesiensis (strain DSM 12029 / CIP 104789 / BI429)</name>
    <dbReference type="NCBI Taxonomy" id="391009"/>
    <lineage>
        <taxon>Bacteria</taxon>
        <taxon>Thermotogati</taxon>
        <taxon>Thermotogota</taxon>
        <taxon>Thermotogae</taxon>
        <taxon>Thermotogales</taxon>
        <taxon>Fervidobacteriaceae</taxon>
        <taxon>Thermosipho</taxon>
    </lineage>
</organism>
<proteinExistence type="predicted"/>
<feature type="signal peptide" evidence="1">
    <location>
        <begin position="1"/>
        <end position="21"/>
    </location>
</feature>
<evidence type="ECO:0000259" key="2">
    <source>
        <dbReference type="Pfam" id="PF00565"/>
    </source>
</evidence>
<dbReference type="InterPro" id="IPR035437">
    <property type="entry name" value="SNase_OB-fold_sf"/>
</dbReference>
<dbReference type="HOGENOM" id="CLU_2720987_0_0_0"/>
<dbReference type="PROSITE" id="PS51257">
    <property type="entry name" value="PROKAR_LIPOPROTEIN"/>
    <property type="match status" value="1"/>
</dbReference>
<name>A6LKM6_THEM4</name>
<dbReference type="AlphaFoldDB" id="A6LKM6"/>
<reference evidence="3 4" key="1">
    <citation type="submission" date="2007-05" db="EMBL/GenBank/DDBJ databases">
        <title>Complete sequence of Thermosipho melanesiensis BI429.</title>
        <authorList>
            <consortium name="US DOE Joint Genome Institute"/>
            <person name="Copeland A."/>
            <person name="Lucas S."/>
            <person name="Lapidus A."/>
            <person name="Barry K."/>
            <person name="Glavina del Rio T."/>
            <person name="Dalin E."/>
            <person name="Tice H."/>
            <person name="Pitluck S."/>
            <person name="Chertkov O."/>
            <person name="Brettin T."/>
            <person name="Bruce D."/>
            <person name="Detter J.C."/>
            <person name="Han C."/>
            <person name="Schmutz J."/>
            <person name="Larimer F."/>
            <person name="Land M."/>
            <person name="Hauser L."/>
            <person name="Kyrpides N."/>
            <person name="Mikhailova N."/>
            <person name="Nelson K."/>
            <person name="Gogarten J.P."/>
            <person name="Noll K."/>
            <person name="Richardson P."/>
        </authorList>
    </citation>
    <scope>NUCLEOTIDE SEQUENCE [LARGE SCALE GENOMIC DNA]</scope>
    <source>
        <strain evidence="4">DSM 12029 / CIP 104789 / BI429</strain>
    </source>
</reference>
<protein>
    <recommendedName>
        <fullName evidence="2">TNase-like domain-containing protein</fullName>
    </recommendedName>
</protein>
<dbReference type="Gene3D" id="2.40.50.90">
    <property type="match status" value="1"/>
</dbReference>
<dbReference type="InterPro" id="IPR016071">
    <property type="entry name" value="Staphylococal_nuclease_OB-fold"/>
</dbReference>
<evidence type="ECO:0000313" key="4">
    <source>
        <dbReference type="Proteomes" id="UP000001110"/>
    </source>
</evidence>
<sequence length="72" mass="8085">MKKLFVLFFAFVLLLTSCVNLEIVTTVIDGDTFYTANEEKVRIVGIDTPEIHSGSKPIGEFGEEAKIFWKTS</sequence>
<feature type="domain" description="TNase-like" evidence="2">
    <location>
        <begin position="40"/>
        <end position="71"/>
    </location>
</feature>
<dbReference type="KEGG" id="tme:Tmel_0613"/>
<dbReference type="eggNOG" id="COG1525">
    <property type="taxonomic scope" value="Bacteria"/>
</dbReference>
<dbReference type="Proteomes" id="UP000001110">
    <property type="component" value="Chromosome"/>
</dbReference>
<dbReference type="SUPFAM" id="SSF50199">
    <property type="entry name" value="Staphylococcal nuclease"/>
    <property type="match status" value="1"/>
</dbReference>
<accession>A6LKM6</accession>